<dbReference type="InterPro" id="IPR050600">
    <property type="entry name" value="SETD3_SETD6_MTase"/>
</dbReference>
<dbReference type="PANTHER" id="PTHR13271:SF147">
    <property type="entry name" value="PROTEIN-LYSINE N-METHYLTRANSFERASE EFM1-RELATED"/>
    <property type="match status" value="1"/>
</dbReference>
<dbReference type="AlphaFoldDB" id="A0A6A4INB6"/>
<dbReference type="Gene3D" id="3.90.1410.10">
    <property type="entry name" value="set domain protein methyltransferase, domain 1"/>
    <property type="match status" value="1"/>
</dbReference>
<keyword evidence="2" id="KW-1185">Reference proteome</keyword>
<organism evidence="1 2">
    <name type="scientific">Gymnopus androsaceus JB14</name>
    <dbReference type="NCBI Taxonomy" id="1447944"/>
    <lineage>
        <taxon>Eukaryota</taxon>
        <taxon>Fungi</taxon>
        <taxon>Dikarya</taxon>
        <taxon>Basidiomycota</taxon>
        <taxon>Agaricomycotina</taxon>
        <taxon>Agaricomycetes</taxon>
        <taxon>Agaricomycetidae</taxon>
        <taxon>Agaricales</taxon>
        <taxon>Marasmiineae</taxon>
        <taxon>Omphalotaceae</taxon>
        <taxon>Gymnopus</taxon>
    </lineage>
</organism>
<reference evidence="1" key="1">
    <citation type="journal article" date="2019" name="Environ. Microbiol.">
        <title>Fungal ecological strategies reflected in gene transcription - a case study of two litter decomposers.</title>
        <authorList>
            <person name="Barbi F."/>
            <person name="Kohler A."/>
            <person name="Barry K."/>
            <person name="Baskaran P."/>
            <person name="Daum C."/>
            <person name="Fauchery L."/>
            <person name="Ihrmark K."/>
            <person name="Kuo A."/>
            <person name="LaButti K."/>
            <person name="Lipzen A."/>
            <person name="Morin E."/>
            <person name="Grigoriev I.V."/>
            <person name="Henrissat B."/>
            <person name="Lindahl B."/>
            <person name="Martin F."/>
        </authorList>
    </citation>
    <scope>NUCLEOTIDE SEQUENCE</scope>
    <source>
        <strain evidence="1">JB14</strain>
    </source>
</reference>
<proteinExistence type="predicted"/>
<sequence>MNSQEDPNATGLKLWLSQNNGYFNPNAEFRKTISGFSVVASETLPSDSKIISIPFSLAITKKSAAEALSQILGDSSTALESWNERQCIASYLSLSHLLNGESSILRHQPYVKTLPLPNQLRTGLFLTAEELEMIRGTNLFGAIKDREQEWHLEWTQCHAVFAEIKEEWANTFSWLIVPSLSLSLVSLRLHRDLYRASGSHISSRAFPSTLLSKNPSLLSTPSTEPILLPGIDSLNHARGQPVSWVVTYPDETNNAPEPSVSLVLHNSTPAGSELFNNYGAKPNSELILGYGFSLSENPDDTIILKIGGGGSNTKKWEVGRSARGADGLWQEVLSLVKGNSQEETTYEDELDASSMLGEMVRAVIDRLPEPGRSLDPGQVRPEVVKMFRDYIEGQRDILDSLLVFVNTKEQIAIEKARSEGIDIVVED</sequence>
<evidence type="ECO:0000313" key="1">
    <source>
        <dbReference type="EMBL" id="KAE9409884.1"/>
    </source>
</evidence>
<dbReference type="SUPFAM" id="SSF82199">
    <property type="entry name" value="SET domain"/>
    <property type="match status" value="1"/>
</dbReference>
<evidence type="ECO:0000313" key="2">
    <source>
        <dbReference type="Proteomes" id="UP000799118"/>
    </source>
</evidence>
<dbReference type="EMBL" id="ML769386">
    <property type="protein sequence ID" value="KAE9409884.1"/>
    <property type="molecule type" value="Genomic_DNA"/>
</dbReference>
<dbReference type="Proteomes" id="UP000799118">
    <property type="component" value="Unassembled WGS sequence"/>
</dbReference>
<gene>
    <name evidence="1" type="ORF">BT96DRAFT_962017</name>
</gene>
<name>A0A6A4INB6_9AGAR</name>
<dbReference type="PANTHER" id="PTHR13271">
    <property type="entry name" value="UNCHARACTERIZED PUTATIVE METHYLTRANSFERASE"/>
    <property type="match status" value="1"/>
</dbReference>
<dbReference type="GO" id="GO:0005634">
    <property type="term" value="C:nucleus"/>
    <property type="evidence" value="ECO:0007669"/>
    <property type="project" value="TreeGrafter"/>
</dbReference>
<accession>A0A6A4INB6</accession>
<dbReference type="InterPro" id="IPR046341">
    <property type="entry name" value="SET_dom_sf"/>
</dbReference>
<dbReference type="OrthoDB" id="42889at2759"/>
<dbReference type="GO" id="GO:0016279">
    <property type="term" value="F:protein-lysine N-methyltransferase activity"/>
    <property type="evidence" value="ECO:0007669"/>
    <property type="project" value="TreeGrafter"/>
</dbReference>
<protein>
    <submittedName>
        <fullName evidence="1">SET domain protein</fullName>
    </submittedName>
</protein>